<evidence type="ECO:0000256" key="3">
    <source>
        <dbReference type="ARBA" id="ARBA00023015"/>
    </source>
</evidence>
<feature type="domain" description="Response regulatory" evidence="8">
    <location>
        <begin position="2"/>
        <end position="118"/>
    </location>
</feature>
<dbReference type="PANTHER" id="PTHR48111:SF22">
    <property type="entry name" value="REGULATOR OF RPOS"/>
    <property type="match status" value="1"/>
</dbReference>
<dbReference type="Pfam" id="PF00072">
    <property type="entry name" value="Response_reg"/>
    <property type="match status" value="1"/>
</dbReference>
<dbReference type="AlphaFoldDB" id="A0A4Q9B510"/>
<feature type="domain" description="OmpR/PhoB-type" evidence="9">
    <location>
        <begin position="125"/>
        <end position="220"/>
    </location>
</feature>
<feature type="modified residue" description="4-aspartylphosphate" evidence="6">
    <location>
        <position position="51"/>
    </location>
</feature>
<reference evidence="10 11" key="1">
    <citation type="submission" date="2019-02" db="EMBL/GenBank/DDBJ databases">
        <title>Thermus sp. a novel from hot spring.</title>
        <authorList>
            <person name="Zhao Z."/>
        </authorList>
    </citation>
    <scope>NUCLEOTIDE SEQUENCE [LARGE SCALE GENOMIC DNA]</scope>
    <source>
        <strain evidence="10 11">CFH 72773T</strain>
    </source>
</reference>
<name>A0A4Q9B510_9DEIN</name>
<evidence type="ECO:0000256" key="2">
    <source>
        <dbReference type="ARBA" id="ARBA00023012"/>
    </source>
</evidence>
<dbReference type="CDD" id="cd00383">
    <property type="entry name" value="trans_reg_C"/>
    <property type="match status" value="1"/>
</dbReference>
<evidence type="ECO:0000256" key="4">
    <source>
        <dbReference type="ARBA" id="ARBA00023125"/>
    </source>
</evidence>
<comment type="caution">
    <text evidence="10">The sequence shown here is derived from an EMBL/GenBank/DDBJ whole genome shotgun (WGS) entry which is preliminary data.</text>
</comment>
<dbReference type="GO" id="GO:0005829">
    <property type="term" value="C:cytosol"/>
    <property type="evidence" value="ECO:0007669"/>
    <property type="project" value="TreeGrafter"/>
</dbReference>
<dbReference type="GO" id="GO:0032993">
    <property type="term" value="C:protein-DNA complex"/>
    <property type="evidence" value="ECO:0007669"/>
    <property type="project" value="TreeGrafter"/>
</dbReference>
<dbReference type="SMART" id="SM00448">
    <property type="entry name" value="REC"/>
    <property type="match status" value="1"/>
</dbReference>
<proteinExistence type="predicted"/>
<feature type="DNA-binding region" description="OmpR/PhoB-type" evidence="7">
    <location>
        <begin position="125"/>
        <end position="220"/>
    </location>
</feature>
<dbReference type="Gene3D" id="1.10.10.10">
    <property type="entry name" value="Winged helix-like DNA-binding domain superfamily/Winged helix DNA-binding domain"/>
    <property type="match status" value="1"/>
</dbReference>
<dbReference type="Proteomes" id="UP000292858">
    <property type="component" value="Unassembled WGS sequence"/>
</dbReference>
<dbReference type="SMART" id="SM00862">
    <property type="entry name" value="Trans_reg_C"/>
    <property type="match status" value="1"/>
</dbReference>
<dbReference type="Pfam" id="PF00486">
    <property type="entry name" value="Trans_reg_C"/>
    <property type="match status" value="1"/>
</dbReference>
<keyword evidence="1 6" id="KW-0597">Phosphoprotein</keyword>
<keyword evidence="5" id="KW-0804">Transcription</keyword>
<dbReference type="PROSITE" id="PS50110">
    <property type="entry name" value="RESPONSE_REGULATORY"/>
    <property type="match status" value="1"/>
</dbReference>
<dbReference type="GO" id="GO:0000976">
    <property type="term" value="F:transcription cis-regulatory region binding"/>
    <property type="evidence" value="ECO:0007669"/>
    <property type="project" value="TreeGrafter"/>
</dbReference>
<organism evidence="10 11">
    <name type="scientific">Thermus thermamylovorans</name>
    <dbReference type="NCBI Taxonomy" id="2509362"/>
    <lineage>
        <taxon>Bacteria</taxon>
        <taxon>Thermotogati</taxon>
        <taxon>Deinococcota</taxon>
        <taxon>Deinococci</taxon>
        <taxon>Thermales</taxon>
        <taxon>Thermaceae</taxon>
        <taxon>Thermus</taxon>
    </lineage>
</organism>
<evidence type="ECO:0000259" key="9">
    <source>
        <dbReference type="PROSITE" id="PS51755"/>
    </source>
</evidence>
<keyword evidence="4 7" id="KW-0238">DNA-binding</keyword>
<dbReference type="InterPro" id="IPR036388">
    <property type="entry name" value="WH-like_DNA-bd_sf"/>
</dbReference>
<keyword evidence="2" id="KW-0902">Two-component regulatory system</keyword>
<keyword evidence="11" id="KW-1185">Reference proteome</keyword>
<sequence>MRILVVEDEPDIAEPLLLLLRREGYEAVWAGSLESAWEVFLEGEPLLVVLDVMLPEGEEAGFAFARQLREGGYEGAILFLTARDALDDRVAGLNLGGDDYLVKPFALEEFLARVRALLRRGAHYKGTRFLKGELEVDLVGRRAYWKGEAVALSPREFALLELLCRYPERLFPPEELADRLFPGRESGVRMARVYIHRLRRKLAPEVVRTGAGGYGLGLSQ</sequence>
<evidence type="ECO:0000313" key="11">
    <source>
        <dbReference type="Proteomes" id="UP000292858"/>
    </source>
</evidence>
<evidence type="ECO:0000256" key="5">
    <source>
        <dbReference type="ARBA" id="ARBA00023163"/>
    </source>
</evidence>
<dbReference type="Gene3D" id="3.40.50.2300">
    <property type="match status" value="1"/>
</dbReference>
<dbReference type="GO" id="GO:0006355">
    <property type="term" value="P:regulation of DNA-templated transcription"/>
    <property type="evidence" value="ECO:0007669"/>
    <property type="project" value="InterPro"/>
</dbReference>
<dbReference type="EMBL" id="SIJL01000004">
    <property type="protein sequence ID" value="TBH21068.1"/>
    <property type="molecule type" value="Genomic_DNA"/>
</dbReference>
<evidence type="ECO:0000256" key="1">
    <source>
        <dbReference type="ARBA" id="ARBA00022553"/>
    </source>
</evidence>
<dbReference type="OrthoDB" id="31391at2"/>
<dbReference type="Gene3D" id="6.10.250.690">
    <property type="match status" value="1"/>
</dbReference>
<accession>A0A4Q9B510</accession>
<evidence type="ECO:0000259" key="8">
    <source>
        <dbReference type="PROSITE" id="PS50110"/>
    </source>
</evidence>
<dbReference type="InterPro" id="IPR001789">
    <property type="entry name" value="Sig_transdc_resp-reg_receiver"/>
</dbReference>
<dbReference type="InterPro" id="IPR011006">
    <property type="entry name" value="CheY-like_superfamily"/>
</dbReference>
<dbReference type="RefSeq" id="WP_130841085.1">
    <property type="nucleotide sequence ID" value="NZ_SIJL01000004.1"/>
</dbReference>
<dbReference type="PANTHER" id="PTHR48111">
    <property type="entry name" value="REGULATOR OF RPOS"/>
    <property type="match status" value="1"/>
</dbReference>
<evidence type="ECO:0000256" key="7">
    <source>
        <dbReference type="PROSITE-ProRule" id="PRU01091"/>
    </source>
</evidence>
<protein>
    <submittedName>
        <fullName evidence="10">Response regulator transcription factor</fullName>
    </submittedName>
</protein>
<keyword evidence="3" id="KW-0805">Transcription regulation</keyword>
<dbReference type="GO" id="GO:0000156">
    <property type="term" value="F:phosphorelay response regulator activity"/>
    <property type="evidence" value="ECO:0007669"/>
    <property type="project" value="TreeGrafter"/>
</dbReference>
<dbReference type="InterPro" id="IPR001867">
    <property type="entry name" value="OmpR/PhoB-type_DNA-bd"/>
</dbReference>
<dbReference type="SUPFAM" id="SSF52172">
    <property type="entry name" value="CheY-like"/>
    <property type="match status" value="1"/>
</dbReference>
<dbReference type="InterPro" id="IPR039420">
    <property type="entry name" value="WalR-like"/>
</dbReference>
<evidence type="ECO:0000313" key="10">
    <source>
        <dbReference type="EMBL" id="TBH21068.1"/>
    </source>
</evidence>
<dbReference type="PROSITE" id="PS51755">
    <property type="entry name" value="OMPR_PHOB"/>
    <property type="match status" value="1"/>
</dbReference>
<gene>
    <name evidence="10" type="ORF">ETP66_04655</name>
</gene>
<evidence type="ECO:0000256" key="6">
    <source>
        <dbReference type="PROSITE-ProRule" id="PRU00169"/>
    </source>
</evidence>